<name>A0A0N4Z0H1_PARTI</name>
<dbReference type="SMART" id="SM00289">
    <property type="entry name" value="WR1"/>
    <property type="match status" value="4"/>
</dbReference>
<protein>
    <submittedName>
        <fullName evidence="3">BPTI/Kunitz inhibitor domain-containing protein</fullName>
    </submittedName>
</protein>
<keyword evidence="2" id="KW-1185">Reference proteome</keyword>
<dbReference type="GO" id="GO:0004867">
    <property type="term" value="F:serine-type endopeptidase inhibitor activity"/>
    <property type="evidence" value="ECO:0007669"/>
    <property type="project" value="InterPro"/>
</dbReference>
<dbReference type="Proteomes" id="UP000038045">
    <property type="component" value="Unplaced"/>
</dbReference>
<dbReference type="Gene3D" id="4.10.410.10">
    <property type="entry name" value="Pancreatic trypsin inhibitor Kunitz domain"/>
    <property type="match status" value="1"/>
</dbReference>
<dbReference type="InterPro" id="IPR053014">
    <property type="entry name" value="Cuticle_assoc_divergent"/>
</dbReference>
<organism evidence="2 3">
    <name type="scientific">Parastrongyloides trichosuri</name>
    <name type="common">Possum-specific nematode worm</name>
    <dbReference type="NCBI Taxonomy" id="131310"/>
    <lineage>
        <taxon>Eukaryota</taxon>
        <taxon>Metazoa</taxon>
        <taxon>Ecdysozoa</taxon>
        <taxon>Nematoda</taxon>
        <taxon>Chromadorea</taxon>
        <taxon>Rhabditida</taxon>
        <taxon>Tylenchina</taxon>
        <taxon>Panagrolaimomorpha</taxon>
        <taxon>Strongyloidoidea</taxon>
        <taxon>Strongyloididae</taxon>
        <taxon>Parastrongyloides</taxon>
    </lineage>
</organism>
<dbReference type="STRING" id="131310.A0A0N4Z0H1"/>
<dbReference type="PANTHER" id="PTHR46339:SF14">
    <property type="entry name" value="BPTI_KUNITZ INHIBITOR DOMAIN-CONTAINING PROTEIN"/>
    <property type="match status" value="1"/>
</dbReference>
<dbReference type="WBParaSite" id="PTRK_0000020100.1">
    <property type="protein sequence ID" value="PTRK_0000020100.1"/>
    <property type="gene ID" value="PTRK_0000020100"/>
</dbReference>
<dbReference type="AlphaFoldDB" id="A0A0N4Z0H1"/>
<evidence type="ECO:0000313" key="2">
    <source>
        <dbReference type="Proteomes" id="UP000038045"/>
    </source>
</evidence>
<dbReference type="CDD" id="cd00109">
    <property type="entry name" value="Kunitz-type"/>
    <property type="match status" value="1"/>
</dbReference>
<dbReference type="SUPFAM" id="SSF57362">
    <property type="entry name" value="BPTI-like"/>
    <property type="match status" value="1"/>
</dbReference>
<evidence type="ECO:0000313" key="3">
    <source>
        <dbReference type="WBParaSite" id="PTRK_0000020100.1"/>
    </source>
</evidence>
<accession>A0A0N4Z0H1</accession>
<reference evidence="3" key="1">
    <citation type="submission" date="2017-02" db="UniProtKB">
        <authorList>
            <consortium name="WormBaseParasite"/>
        </authorList>
    </citation>
    <scope>IDENTIFICATION</scope>
</reference>
<dbReference type="SMART" id="SM00131">
    <property type="entry name" value="KU"/>
    <property type="match status" value="1"/>
</dbReference>
<feature type="domain" description="BPTI/Kunitz inhibitor" evidence="1">
    <location>
        <begin position="52"/>
        <end position="109"/>
    </location>
</feature>
<dbReference type="InterPro" id="IPR028150">
    <property type="entry name" value="Lustrin_cystein"/>
</dbReference>
<dbReference type="Pfam" id="PF00014">
    <property type="entry name" value="Kunitz_BPTI"/>
    <property type="match status" value="1"/>
</dbReference>
<dbReference type="InterPro" id="IPR002223">
    <property type="entry name" value="Kunitz_BPTI"/>
</dbReference>
<dbReference type="PANTHER" id="PTHR46339">
    <property type="entry name" value="PROTEIN CBG15282-RELATED"/>
    <property type="match status" value="1"/>
</dbReference>
<dbReference type="Pfam" id="PF14625">
    <property type="entry name" value="Lustrin_cystein"/>
    <property type="match status" value="4"/>
</dbReference>
<dbReference type="PROSITE" id="PS50279">
    <property type="entry name" value="BPTI_KUNITZ_2"/>
    <property type="match status" value="1"/>
</dbReference>
<dbReference type="InterPro" id="IPR006150">
    <property type="entry name" value="Cys_repeat_1"/>
</dbReference>
<evidence type="ECO:0000259" key="1">
    <source>
        <dbReference type="PROSITE" id="PS50279"/>
    </source>
</evidence>
<sequence length="430" mass="49242">MEPLKGIEPYSYNNTLKYINCSFSFDCPSKSYCYKDGMNQYGSCCQNKENICMLLSSPGYGDCENETYQNKIMYYFDSIDLMCKPFRIGGCKGLNNNRFHSIEECKKFCHSSACLPGELPIYTDHLGTLKICTMSSSCPSSHTCRFDTIFRRHVCCGRNDFLNNCPSPNLQPYLNSIEESAMTCQQYESFDTCPNNFVCLKNVVNSTSSFCCGNNVFSLCPNGNKAALTHKNDSHQSVMKCNLFKDNQCPRGFECLSLTNKENAIFGVCCEKKMNNKFDHKKYSIEIKGKICTPEYNECDEGFYCHSSGNEKGNCRIIKDSLTKIDESNYINFISKTTINKIMFMYKWLSSKVKDNSTQLQTSIFHHWIKTEDSLCPYVYYKSSCTPKDPKTSIDDCKHLENETNIKAFCQFNIQYQKFACCSFKVPSFS</sequence>
<proteinExistence type="predicted"/>
<dbReference type="InterPro" id="IPR036880">
    <property type="entry name" value="Kunitz_BPTI_sf"/>
</dbReference>